<proteinExistence type="predicted"/>
<dbReference type="AlphaFoldDB" id="A0A419T4D5"/>
<dbReference type="Pfam" id="PF01464">
    <property type="entry name" value="SLT"/>
    <property type="match status" value="1"/>
</dbReference>
<comment type="caution">
    <text evidence="2">The sequence shown here is derived from an EMBL/GenBank/DDBJ whole genome shotgun (WGS) entry which is preliminary data.</text>
</comment>
<dbReference type="Gene3D" id="2.30.30.40">
    <property type="entry name" value="SH3 Domains"/>
    <property type="match status" value="1"/>
</dbReference>
<dbReference type="Gene3D" id="1.10.530.10">
    <property type="match status" value="1"/>
</dbReference>
<accession>A0A419T4D5</accession>
<feature type="domain" description="SLH" evidence="1">
    <location>
        <begin position="297"/>
        <end position="360"/>
    </location>
</feature>
<evidence type="ECO:0000313" key="2">
    <source>
        <dbReference type="EMBL" id="RKD32312.1"/>
    </source>
</evidence>
<evidence type="ECO:0000313" key="3">
    <source>
        <dbReference type="Proteomes" id="UP000284177"/>
    </source>
</evidence>
<dbReference type="InterPro" id="IPR023346">
    <property type="entry name" value="Lysozyme-like_dom_sf"/>
</dbReference>
<dbReference type="SUPFAM" id="SSF53955">
    <property type="entry name" value="Lysozyme-like"/>
    <property type="match status" value="1"/>
</dbReference>
<dbReference type="InterPro" id="IPR001119">
    <property type="entry name" value="SLH_dom"/>
</dbReference>
<evidence type="ECO:0000259" key="1">
    <source>
        <dbReference type="PROSITE" id="PS51272"/>
    </source>
</evidence>
<dbReference type="InterPro" id="IPR051465">
    <property type="entry name" value="Cell_Envelope_Struct_Comp"/>
</dbReference>
<gene>
    <name evidence="2" type="ORF">BET03_03100</name>
</gene>
<dbReference type="PANTHER" id="PTHR43308">
    <property type="entry name" value="OUTER MEMBRANE PROTEIN ALPHA-RELATED"/>
    <property type="match status" value="1"/>
</dbReference>
<dbReference type="OrthoDB" id="9813450at2"/>
<dbReference type="Pfam" id="PF00395">
    <property type="entry name" value="SLH"/>
    <property type="match status" value="3"/>
</dbReference>
<keyword evidence="3" id="KW-1185">Reference proteome</keyword>
<sequence>MKRKHSIIMIFTLILSLLLSSVVYSQDMRKNPPREVIEKKIEAVAKKRGIPSVILKSIARVESVFKQYDSDGTVYTGRSGSIGIMQVFNKYGWFDTKRLMYDIDYNIEAGADVLLRKWKMANERLPKIGNMDPNILEHWYFAIWAYNGWSQSNNPHMIPYKFSTWTKKHAYQDLVYMIAEKEYGQKITPIDISKLPKRGLPSKNLYFETPEPFHYGDIEVYKKGDIVEVDVTSSLNVRGKPDGSTIAKVKDGTKLQVIDGPKLKNGYYWYRVKNENIDGWIAGNWIFKVKEGKIQPKKNYPLNDIGNSWAKDYILKLYNKGIITGDGNKNFYPKKLVTRQDIAIILTKALNLDYNNYQLKYSDKKVIDKWAINYIKAVSKAGFMTGDENKKFNPYETITRKKLAIIVSKILGNKEKDPINLVKEKGIMVGYSDGEFRPKDFLTREQVAKVIVKLLEVLEENNNESKIKGQN</sequence>
<dbReference type="InterPro" id="IPR003646">
    <property type="entry name" value="SH3-like_bac-type"/>
</dbReference>
<organism evidence="2 3">
    <name type="scientific">Thermohalobacter berrensis</name>
    <dbReference type="NCBI Taxonomy" id="99594"/>
    <lineage>
        <taxon>Bacteria</taxon>
        <taxon>Bacillati</taxon>
        <taxon>Bacillota</taxon>
        <taxon>Tissierellia</taxon>
        <taxon>Tissierellales</taxon>
        <taxon>Thermohalobacteraceae</taxon>
        <taxon>Thermohalobacter</taxon>
    </lineage>
</organism>
<dbReference type="EMBL" id="MCIB01000012">
    <property type="protein sequence ID" value="RKD32312.1"/>
    <property type="molecule type" value="Genomic_DNA"/>
</dbReference>
<name>A0A419T4D5_9FIRM</name>
<dbReference type="Proteomes" id="UP000284177">
    <property type="component" value="Unassembled WGS sequence"/>
</dbReference>
<protein>
    <recommendedName>
        <fullName evidence="1">SLH domain-containing protein</fullName>
    </recommendedName>
</protein>
<dbReference type="PROSITE" id="PS51272">
    <property type="entry name" value="SLH"/>
    <property type="match status" value="2"/>
</dbReference>
<dbReference type="RefSeq" id="WP_120168754.1">
    <property type="nucleotide sequence ID" value="NZ_MCIB01000012.1"/>
</dbReference>
<dbReference type="Pfam" id="PF08239">
    <property type="entry name" value="SH3_3"/>
    <property type="match status" value="1"/>
</dbReference>
<dbReference type="InterPro" id="IPR008258">
    <property type="entry name" value="Transglycosylase_SLT_dom_1"/>
</dbReference>
<reference evidence="2 3" key="1">
    <citation type="submission" date="2016-08" db="EMBL/GenBank/DDBJ databases">
        <title>Novel Firmicutes and Novel Genomes.</title>
        <authorList>
            <person name="Poppleton D.I."/>
            <person name="Gribaldo S."/>
        </authorList>
    </citation>
    <scope>NUCLEOTIDE SEQUENCE [LARGE SCALE GENOMIC DNA]</scope>
    <source>
        <strain evidence="2 3">CTT3</strain>
    </source>
</reference>
<feature type="domain" description="SLH" evidence="1">
    <location>
        <begin position="402"/>
        <end position="465"/>
    </location>
</feature>